<evidence type="ECO:0000313" key="4">
    <source>
        <dbReference type="Proteomes" id="UP001595712"/>
    </source>
</evidence>
<gene>
    <name evidence="3" type="ORF">ACFO8M_11010</name>
</gene>
<dbReference type="InterPro" id="IPR029058">
    <property type="entry name" value="AB_hydrolase_fold"/>
</dbReference>
<feature type="domain" description="DUF1023" evidence="2">
    <location>
        <begin position="385"/>
        <end position="562"/>
    </location>
</feature>
<organism evidence="3 4">
    <name type="scientific">Glycomyces rhizosphaerae</name>
    <dbReference type="NCBI Taxonomy" id="2054422"/>
    <lineage>
        <taxon>Bacteria</taxon>
        <taxon>Bacillati</taxon>
        <taxon>Actinomycetota</taxon>
        <taxon>Actinomycetes</taxon>
        <taxon>Glycomycetales</taxon>
        <taxon>Glycomycetaceae</taxon>
        <taxon>Glycomyces</taxon>
    </lineage>
</organism>
<accession>A0ABV7PWN3</accession>
<comment type="caution">
    <text evidence="3">The sequence shown here is derived from an EMBL/GenBank/DDBJ whole genome shotgun (WGS) entry which is preliminary data.</text>
</comment>
<keyword evidence="3" id="KW-0378">Hydrolase</keyword>
<evidence type="ECO:0000256" key="1">
    <source>
        <dbReference type="SAM" id="Coils"/>
    </source>
</evidence>
<feature type="coiled-coil region" evidence="1">
    <location>
        <begin position="296"/>
        <end position="364"/>
    </location>
</feature>
<name>A0ABV7PWN3_9ACTN</name>
<proteinExistence type="predicted"/>
<evidence type="ECO:0000313" key="3">
    <source>
        <dbReference type="EMBL" id="MFC3493014.1"/>
    </source>
</evidence>
<dbReference type="GO" id="GO:0016787">
    <property type="term" value="F:hydrolase activity"/>
    <property type="evidence" value="ECO:0007669"/>
    <property type="project" value="UniProtKB-KW"/>
</dbReference>
<evidence type="ECO:0000259" key="2">
    <source>
        <dbReference type="Pfam" id="PF06259"/>
    </source>
</evidence>
<dbReference type="RefSeq" id="WP_387974647.1">
    <property type="nucleotide sequence ID" value="NZ_JBHRWO010000010.1"/>
</dbReference>
<keyword evidence="4" id="KW-1185">Reference proteome</keyword>
<sequence>MSDMSWKDLRDLDCAAIQSVAESWSAYVGKMIEQTERLRTEVIAGHLNTENFESDTANQVREHIDLFAGRFEDDLSDYAQTRVRTSLLEASDALKAEQDELLELVGLIEERDYEIEGDKHDYEVNPSGKLHRSIYLHLDPPQWLCDRVGIDKPSAWYDLLSEAEVLSKLDDFYNSARELGAQYQDWLRAIMSRAHDADDDAAAALKEMRENPSELPPQLGATYDDLIDDYRTELSEEVAAEMEAIANGESDMSPEQVNQWWENLSDAEQEALKTEHPEWVGPTDGIPIDVRDTANRTNLDNQITGLDQQIESIEAQLEAAGGDPNAGLMYDGQPVDYGQLEAELAELQQERTELTDLQDKITKEDGTSETFGNQKQPYYLLDYNPEDSGQLVVSIGNPDTAANVNVYVPGTTASFDGAGNDEMGHAESMAADAQRWGVSGQDTATVLWLGYDAPDNAYPSQAGIWTDVEAAHPDYATDAAEDLESFSQGIRSTAEDGPSNLTLSGHSYGSTVIGAAAASEGVEADNLLFLASPGVTVDTADALGVENVYATRNDADVIQYTPFHGNDPISEDFGATVIDSEADGLDPLHNHGTYWGAANKQGREDMTDVITGVAS</sequence>
<dbReference type="Pfam" id="PF06259">
    <property type="entry name" value="Abhydrolase_8"/>
    <property type="match status" value="1"/>
</dbReference>
<reference evidence="4" key="1">
    <citation type="journal article" date="2019" name="Int. J. Syst. Evol. Microbiol.">
        <title>The Global Catalogue of Microorganisms (GCM) 10K type strain sequencing project: providing services to taxonomists for standard genome sequencing and annotation.</title>
        <authorList>
            <consortium name="The Broad Institute Genomics Platform"/>
            <consortium name="The Broad Institute Genome Sequencing Center for Infectious Disease"/>
            <person name="Wu L."/>
            <person name="Ma J."/>
        </authorList>
    </citation>
    <scope>NUCLEOTIDE SEQUENCE [LARGE SCALE GENOMIC DNA]</scope>
    <source>
        <strain evidence="4">CGMCC 4.7396</strain>
    </source>
</reference>
<dbReference type="InterPro" id="IPR010427">
    <property type="entry name" value="DUF1023"/>
</dbReference>
<dbReference type="Proteomes" id="UP001595712">
    <property type="component" value="Unassembled WGS sequence"/>
</dbReference>
<protein>
    <submittedName>
        <fullName evidence="3">Alpha/beta hydrolase</fullName>
    </submittedName>
</protein>
<dbReference type="EMBL" id="JBHRWO010000010">
    <property type="protein sequence ID" value="MFC3493014.1"/>
    <property type="molecule type" value="Genomic_DNA"/>
</dbReference>
<keyword evidence="1" id="KW-0175">Coiled coil</keyword>
<dbReference type="SUPFAM" id="SSF53474">
    <property type="entry name" value="alpha/beta-Hydrolases"/>
    <property type="match status" value="1"/>
</dbReference>